<dbReference type="InterPro" id="IPR024527">
    <property type="entry name" value="Eisosome1"/>
</dbReference>
<comment type="caution">
    <text evidence="2">The sequence shown here is derived from an EMBL/GenBank/DDBJ whole genome shotgun (WGS) entry which is preliminary data.</text>
</comment>
<sequence>MSATTATATPTQSSSYHHHTDRPEQQGLFPPKLALLPDRIADIHSTAASAALQSFRDTSSKHSTSSVLDEDGRLSSASAALSLKYARAQDLPSYPSTGGVQLASAGAAASLADSNKRSFEHWKPGSIPAANRAANVAKDYEMNPIWKPESSRAGSQAAAAAHKDAAPVDIWKASESEHGHSAASSALQNQKSPPAITERTVSSDGREKALLAARKSLSGGRRRAESAPIRPQPQSPNPHAGWAQKAALSSQKGVGPGSPSTPGTAGFDAARIQNMAKNNVSRQMYTSNPPVAIEVEERKKQDTLRASAIAMARKMYAIQQEQIDSAKGIHRSDSHFAAHTARQRALSDAAAQPSKSQDLPRYENLEEAARKLAHQRLSRMHDENAEYRQYYGAQPPPKQSRLSLRRPARRGPSPRRNSSSDSDEEQSRQIRAQMSIFQSKLAEVDDKKRQTDRDALLAAAHKNVTARLNAMDEKVFSETGKTSPHQRELWERQARERAQRESDDRLMNVGKVNIGGGKYLDQSEIDAIARARIQPTLDEINEKAEQQRARDEEIRLDQERIKAEAAAEKKRQAEIKAEQKAIADREKAEAKAKLAEEKRHRQEQEHEERRVRNEQKATEKKARDEAAAAEKERKRAEKEENIQTTPSKPSRLSTFLSRGATAGVAGGTAGAAVAETTGEGGGAATKTVAAAAPGTGAQASQDPEGVDARGGTFHDQATMDPAEAAYAIAADSDDDSDNDDEKSPQRPNDARRLSDDDIGPKEAVATAPVTGIGQAQEPTSPTSPTSPSKKDSRVKSWFKKLRTGSKAENDMGEKPTLSTETEPEKAVETLKEEENEEEKKEEKENVDRASSDSARDVALAGKSDNETDDLYGAGDKSKDGVSPAPYAVGQEPQTSEQRSRSISPVSSSLSEDPYVIAADVASSRYSAEHTNSKRNSGADQAAPVEDWDDEPRGRKGFRERFLKKVIPGRDKDKQKHASTEAAPTSAAVAPIGERADIEPAKSSDLEQHTAAPGANEASSTPPANPDLAMLHDTEPLREKMQEPSTMSTEPGDTPATGATTPTLAHTATNDGEDDFEEARDTFDEGALAARPKIIDVSKAQQLKPELVDVTSPTSGAKKGSASPVGSRHSAGGGSRFTEEL</sequence>
<evidence type="ECO:0000256" key="1">
    <source>
        <dbReference type="SAM" id="MobiDB-lite"/>
    </source>
</evidence>
<feature type="compositionally biased region" description="Basic residues" evidence="1">
    <location>
        <begin position="403"/>
        <end position="413"/>
    </location>
</feature>
<feature type="region of interest" description="Disordered" evidence="1">
    <location>
        <begin position="92"/>
        <end position="126"/>
    </location>
</feature>
<dbReference type="RefSeq" id="XP_013265667.1">
    <property type="nucleotide sequence ID" value="XM_013410213.1"/>
</dbReference>
<protein>
    <recommendedName>
        <fullName evidence="4">Eisosome protein 1</fullName>
    </recommendedName>
</protein>
<dbReference type="GeneID" id="25276001"/>
<reference evidence="2 3" key="1">
    <citation type="submission" date="2013-03" db="EMBL/GenBank/DDBJ databases">
        <title>The Genome Sequence of Exophiala aquamarina CBS 119918.</title>
        <authorList>
            <consortium name="The Broad Institute Genomics Platform"/>
            <person name="Cuomo C."/>
            <person name="de Hoog S."/>
            <person name="Gorbushina A."/>
            <person name="Walker B."/>
            <person name="Young S.K."/>
            <person name="Zeng Q."/>
            <person name="Gargeya S."/>
            <person name="Fitzgerald M."/>
            <person name="Haas B."/>
            <person name="Abouelleil A."/>
            <person name="Allen A.W."/>
            <person name="Alvarado L."/>
            <person name="Arachchi H.M."/>
            <person name="Berlin A.M."/>
            <person name="Chapman S.B."/>
            <person name="Gainer-Dewar J."/>
            <person name="Goldberg J."/>
            <person name="Griggs A."/>
            <person name="Gujja S."/>
            <person name="Hansen M."/>
            <person name="Howarth C."/>
            <person name="Imamovic A."/>
            <person name="Ireland A."/>
            <person name="Larimer J."/>
            <person name="McCowan C."/>
            <person name="Murphy C."/>
            <person name="Pearson M."/>
            <person name="Poon T.W."/>
            <person name="Priest M."/>
            <person name="Roberts A."/>
            <person name="Saif S."/>
            <person name="Shea T."/>
            <person name="Sisk P."/>
            <person name="Sykes S."/>
            <person name="Wortman J."/>
            <person name="Nusbaum C."/>
            <person name="Birren B."/>
        </authorList>
    </citation>
    <scope>NUCLEOTIDE SEQUENCE [LARGE SCALE GENOMIC DNA]</scope>
    <source>
        <strain evidence="2 3">CBS 119918</strain>
    </source>
</reference>
<feature type="region of interest" description="Disordered" evidence="1">
    <location>
        <begin position="53"/>
        <end position="72"/>
    </location>
</feature>
<feature type="compositionally biased region" description="Basic and acidic residues" evidence="1">
    <location>
        <begin position="114"/>
        <end position="123"/>
    </location>
</feature>
<evidence type="ECO:0000313" key="3">
    <source>
        <dbReference type="Proteomes" id="UP000027920"/>
    </source>
</evidence>
<name>A0A072PTJ3_9EURO</name>
<dbReference type="GO" id="GO:0070941">
    <property type="term" value="P:eisosome assembly"/>
    <property type="evidence" value="ECO:0007669"/>
    <property type="project" value="TreeGrafter"/>
</dbReference>
<dbReference type="HOGENOM" id="CLU_009741_0_0_1"/>
<feature type="compositionally biased region" description="Basic and acidic residues" evidence="1">
    <location>
        <begin position="741"/>
        <end position="760"/>
    </location>
</feature>
<evidence type="ECO:0008006" key="4">
    <source>
        <dbReference type="Google" id="ProtNLM"/>
    </source>
</evidence>
<feature type="compositionally biased region" description="Low complexity" evidence="1">
    <location>
        <begin position="684"/>
        <end position="697"/>
    </location>
</feature>
<dbReference type="Pfam" id="PF12757">
    <property type="entry name" value="Eisosome1"/>
    <property type="match status" value="1"/>
</dbReference>
<feature type="compositionally biased region" description="Polar residues" evidence="1">
    <location>
        <begin position="53"/>
        <end position="67"/>
    </location>
</feature>
<dbReference type="Proteomes" id="UP000027920">
    <property type="component" value="Unassembled WGS sequence"/>
</dbReference>
<feature type="compositionally biased region" description="Low complexity" evidence="1">
    <location>
        <begin position="1048"/>
        <end position="1068"/>
    </location>
</feature>
<feature type="region of interest" description="Disordered" evidence="1">
    <location>
        <begin position="390"/>
        <end position="429"/>
    </location>
</feature>
<keyword evidence="3" id="KW-1185">Reference proteome</keyword>
<accession>A0A072PTJ3</accession>
<feature type="compositionally biased region" description="Low complexity" evidence="1">
    <location>
        <begin position="1"/>
        <end position="15"/>
    </location>
</feature>
<feature type="compositionally biased region" description="Low complexity" evidence="1">
    <location>
        <begin position="720"/>
        <end position="730"/>
    </location>
</feature>
<feature type="region of interest" description="Disordered" evidence="1">
    <location>
        <begin position="337"/>
        <end position="362"/>
    </location>
</feature>
<dbReference type="EMBL" id="AMGV01000001">
    <property type="protein sequence ID" value="KEF63077.1"/>
    <property type="molecule type" value="Genomic_DNA"/>
</dbReference>
<feature type="compositionally biased region" description="Basic and acidic residues" evidence="1">
    <location>
        <begin position="564"/>
        <end position="641"/>
    </location>
</feature>
<organism evidence="2 3">
    <name type="scientific">Exophiala aquamarina CBS 119918</name>
    <dbReference type="NCBI Taxonomy" id="1182545"/>
    <lineage>
        <taxon>Eukaryota</taxon>
        <taxon>Fungi</taxon>
        <taxon>Dikarya</taxon>
        <taxon>Ascomycota</taxon>
        <taxon>Pezizomycotina</taxon>
        <taxon>Eurotiomycetes</taxon>
        <taxon>Chaetothyriomycetidae</taxon>
        <taxon>Chaetothyriales</taxon>
        <taxon>Herpotrichiellaceae</taxon>
        <taxon>Exophiala</taxon>
    </lineage>
</organism>
<feature type="compositionally biased region" description="Basic and acidic residues" evidence="1">
    <location>
        <begin position="161"/>
        <end position="180"/>
    </location>
</feature>
<dbReference type="AlphaFoldDB" id="A0A072PTJ3"/>
<feature type="compositionally biased region" description="Basic and acidic residues" evidence="1">
    <location>
        <begin position="1029"/>
        <end position="1041"/>
    </location>
</feature>
<gene>
    <name evidence="2" type="ORF">A1O9_01053</name>
</gene>
<evidence type="ECO:0000313" key="2">
    <source>
        <dbReference type="EMBL" id="KEF63077.1"/>
    </source>
</evidence>
<dbReference type="VEuPathDB" id="FungiDB:A1O9_01053"/>
<feature type="region of interest" description="Disordered" evidence="1">
    <location>
        <begin position="1"/>
        <end position="32"/>
    </location>
</feature>
<feature type="compositionally biased region" description="Polar residues" evidence="1">
    <location>
        <begin position="642"/>
        <end position="656"/>
    </location>
</feature>
<feature type="region of interest" description="Disordered" evidence="1">
    <location>
        <begin position="564"/>
        <end position="1077"/>
    </location>
</feature>
<proteinExistence type="predicted"/>
<feature type="region of interest" description="Disordered" evidence="1">
    <location>
        <begin position="146"/>
        <end position="274"/>
    </location>
</feature>
<feature type="compositionally biased region" description="Acidic residues" evidence="1">
    <location>
        <begin position="731"/>
        <end position="740"/>
    </location>
</feature>
<feature type="compositionally biased region" description="Basic and acidic residues" evidence="1">
    <location>
        <begin position="822"/>
        <end position="855"/>
    </location>
</feature>
<feature type="compositionally biased region" description="Low complexity" evidence="1">
    <location>
        <begin position="900"/>
        <end position="910"/>
    </location>
</feature>
<dbReference type="PANTHER" id="PTHR28298">
    <property type="entry name" value="EISOSOME PROTEIN 1"/>
    <property type="match status" value="1"/>
</dbReference>
<feature type="compositionally biased region" description="Low complexity" evidence="1">
    <location>
        <begin position="778"/>
        <end position="787"/>
    </location>
</feature>
<feature type="compositionally biased region" description="Basic and acidic residues" evidence="1">
    <location>
        <begin position="993"/>
        <end position="1007"/>
    </location>
</feature>
<feature type="region of interest" description="Disordered" evidence="1">
    <location>
        <begin position="1105"/>
        <end position="1140"/>
    </location>
</feature>
<dbReference type="OrthoDB" id="4070583at2759"/>
<feature type="compositionally biased region" description="Low complexity" evidence="1">
    <location>
        <begin position="102"/>
        <end position="112"/>
    </location>
</feature>
<feature type="compositionally biased region" description="Basic and acidic residues" evidence="1">
    <location>
        <begin position="950"/>
        <end position="978"/>
    </location>
</feature>
<dbReference type="PANTHER" id="PTHR28298:SF1">
    <property type="entry name" value="EISOSOME PROTEIN 1"/>
    <property type="match status" value="1"/>
</dbReference>